<organism evidence="1">
    <name type="scientific">Brassica cretica</name>
    <name type="common">Mustard</name>
    <dbReference type="NCBI Taxonomy" id="69181"/>
    <lineage>
        <taxon>Eukaryota</taxon>
        <taxon>Viridiplantae</taxon>
        <taxon>Streptophyta</taxon>
        <taxon>Embryophyta</taxon>
        <taxon>Tracheophyta</taxon>
        <taxon>Spermatophyta</taxon>
        <taxon>Magnoliopsida</taxon>
        <taxon>eudicotyledons</taxon>
        <taxon>Gunneridae</taxon>
        <taxon>Pentapetalae</taxon>
        <taxon>rosids</taxon>
        <taxon>malvids</taxon>
        <taxon>Brassicales</taxon>
        <taxon>Brassicaceae</taxon>
        <taxon>Brassiceae</taxon>
        <taxon>Brassica</taxon>
    </lineage>
</organism>
<sequence>MSITNDLLKVLQVQAMEDPTPENFEAEKIMHHRWTFLRGIEEAFFKQKSRINWLRLGDQNTLFFMKVATARFSYNSICSLLLPNGELITDPELMCRIAVEHFTNILAPSILPQLSSPFSWFLQIQPYRCDPS</sequence>
<reference evidence="1" key="1">
    <citation type="submission" date="2019-12" db="EMBL/GenBank/DDBJ databases">
        <title>Genome sequencing and annotation of Brassica cretica.</title>
        <authorList>
            <person name="Studholme D.J."/>
            <person name="Sarris P.F."/>
        </authorList>
    </citation>
    <scope>NUCLEOTIDE SEQUENCE</scope>
    <source>
        <strain evidence="1">PFS-102/07</strain>
        <tissue evidence="1">Leaf</tissue>
    </source>
</reference>
<accession>A0A8S9JZL8</accession>
<dbReference type="AlphaFoldDB" id="A0A8S9JZL8"/>
<comment type="caution">
    <text evidence="1">The sequence shown here is derived from an EMBL/GenBank/DDBJ whole genome shotgun (WGS) entry which is preliminary data.</text>
</comment>
<evidence type="ECO:0000313" key="1">
    <source>
        <dbReference type="EMBL" id="KAF2587910.1"/>
    </source>
</evidence>
<proteinExistence type="predicted"/>
<gene>
    <name evidence="1" type="ORF">F2Q70_00040798</name>
</gene>
<protein>
    <submittedName>
        <fullName evidence="1">Uncharacterized protein</fullName>
    </submittedName>
</protein>
<dbReference type="EMBL" id="QGKY02000190">
    <property type="protein sequence ID" value="KAF2587910.1"/>
    <property type="molecule type" value="Genomic_DNA"/>
</dbReference>
<name>A0A8S9JZL8_BRACR</name>